<evidence type="ECO:0000313" key="3">
    <source>
        <dbReference type="EMBL" id="MBW0537116.1"/>
    </source>
</evidence>
<sequence>MRSLRSVPALLNLIAIPAFSCVALEKLLSRNLSKSAGIDSTSTQLGHLQLDCRDGPSKKPRGMSSKDEIPQNLVLTQAHLKQRKDKLSRSFPDDALGTQTVQPFWNPKARFSTPLPDSFSQVDTEGAFSISPTDHPRRHESGQAGTGIMRPYHHSSWKNFGSKQTSQSETRQAQSSEKKKARKRQASKLEEEIIGHTASSSSARDSTIVIPHNSACLKFSSILGDELFTIRSIQDAYQLFLGVIMAQYNRAKNNRSVNPEGFCRFFSSVIKGSLAQINAIILSLARPNLEEKEHLQELLSAFPTLRDFWNEALSGSKDNILMILLNEAEASLGVTAMDDNKIWEASWLATDFWNNHRVSEFSEELPRQRSIHSTMRNRIDDDVLRLGIIYYNSLSLKHHALIVKSSLEGESHISAIWIESSINRRRTA</sequence>
<keyword evidence="2" id="KW-0732">Signal</keyword>
<feature type="region of interest" description="Disordered" evidence="1">
    <location>
        <begin position="48"/>
        <end position="67"/>
    </location>
</feature>
<dbReference type="AlphaFoldDB" id="A0A9Q3IBJ0"/>
<accession>A0A9Q3IBJ0</accession>
<protein>
    <submittedName>
        <fullName evidence="3">Uncharacterized protein</fullName>
    </submittedName>
</protein>
<feature type="compositionally biased region" description="Polar residues" evidence="1">
    <location>
        <begin position="157"/>
        <end position="175"/>
    </location>
</feature>
<feature type="signal peptide" evidence="2">
    <location>
        <begin position="1"/>
        <end position="23"/>
    </location>
</feature>
<feature type="chain" id="PRO_5040508592" evidence="2">
    <location>
        <begin position="24"/>
        <end position="428"/>
    </location>
</feature>
<organism evidence="3 4">
    <name type="scientific">Austropuccinia psidii MF-1</name>
    <dbReference type="NCBI Taxonomy" id="1389203"/>
    <lineage>
        <taxon>Eukaryota</taxon>
        <taxon>Fungi</taxon>
        <taxon>Dikarya</taxon>
        <taxon>Basidiomycota</taxon>
        <taxon>Pucciniomycotina</taxon>
        <taxon>Pucciniomycetes</taxon>
        <taxon>Pucciniales</taxon>
        <taxon>Sphaerophragmiaceae</taxon>
        <taxon>Austropuccinia</taxon>
    </lineage>
</organism>
<feature type="region of interest" description="Disordered" evidence="1">
    <location>
        <begin position="106"/>
        <end position="198"/>
    </location>
</feature>
<proteinExistence type="predicted"/>
<gene>
    <name evidence="3" type="ORF">O181_076831</name>
</gene>
<comment type="caution">
    <text evidence="3">The sequence shown here is derived from an EMBL/GenBank/DDBJ whole genome shotgun (WGS) entry which is preliminary data.</text>
</comment>
<evidence type="ECO:0000256" key="1">
    <source>
        <dbReference type="SAM" id="MobiDB-lite"/>
    </source>
</evidence>
<keyword evidence="4" id="KW-1185">Reference proteome</keyword>
<dbReference type="EMBL" id="AVOT02041762">
    <property type="protein sequence ID" value="MBW0537116.1"/>
    <property type="molecule type" value="Genomic_DNA"/>
</dbReference>
<name>A0A9Q3IBJ0_9BASI</name>
<evidence type="ECO:0000313" key="4">
    <source>
        <dbReference type="Proteomes" id="UP000765509"/>
    </source>
</evidence>
<reference evidence="3" key="1">
    <citation type="submission" date="2021-03" db="EMBL/GenBank/DDBJ databases">
        <title>Draft genome sequence of rust myrtle Austropuccinia psidii MF-1, a brazilian biotype.</title>
        <authorList>
            <person name="Quecine M.C."/>
            <person name="Pachon D.M.R."/>
            <person name="Bonatelli M.L."/>
            <person name="Correr F.H."/>
            <person name="Franceschini L.M."/>
            <person name="Leite T.F."/>
            <person name="Margarido G.R.A."/>
            <person name="Almeida C.A."/>
            <person name="Ferrarezi J.A."/>
            <person name="Labate C.A."/>
        </authorList>
    </citation>
    <scope>NUCLEOTIDE SEQUENCE</scope>
    <source>
        <strain evidence="3">MF-1</strain>
    </source>
</reference>
<evidence type="ECO:0000256" key="2">
    <source>
        <dbReference type="SAM" id="SignalP"/>
    </source>
</evidence>
<dbReference type="Proteomes" id="UP000765509">
    <property type="component" value="Unassembled WGS sequence"/>
</dbReference>